<feature type="transmembrane region" description="Helical" evidence="1">
    <location>
        <begin position="57"/>
        <end position="77"/>
    </location>
</feature>
<evidence type="ECO:0000313" key="3">
    <source>
        <dbReference type="Proteomes" id="UP001589683"/>
    </source>
</evidence>
<keyword evidence="1" id="KW-0472">Membrane</keyword>
<evidence type="ECO:0008006" key="4">
    <source>
        <dbReference type="Google" id="ProtNLM"/>
    </source>
</evidence>
<evidence type="ECO:0000256" key="1">
    <source>
        <dbReference type="SAM" id="Phobius"/>
    </source>
</evidence>
<comment type="caution">
    <text evidence="2">The sequence shown here is derived from an EMBL/GenBank/DDBJ whole genome shotgun (WGS) entry which is preliminary data.</text>
</comment>
<keyword evidence="1" id="KW-1133">Transmembrane helix</keyword>
<sequence>MSDGKAQTGGSRFLYESFDAASARIEANERIAKLQFDTMYQRLGRIETLIERLEKRLWLMVYGVVGVILSQGIASLIDTAPK</sequence>
<proteinExistence type="predicted"/>
<dbReference type="EMBL" id="JBHMEA010000049">
    <property type="protein sequence ID" value="MFB9233353.1"/>
    <property type="molecule type" value="Genomic_DNA"/>
</dbReference>
<accession>A0ABV5JIR5</accession>
<organism evidence="2 3">
    <name type="scientific">Pseudohalocynthiibacter aestuariivivens</name>
    <dbReference type="NCBI Taxonomy" id="1591409"/>
    <lineage>
        <taxon>Bacteria</taxon>
        <taxon>Pseudomonadati</taxon>
        <taxon>Pseudomonadota</taxon>
        <taxon>Alphaproteobacteria</taxon>
        <taxon>Rhodobacterales</taxon>
        <taxon>Paracoccaceae</taxon>
        <taxon>Pseudohalocynthiibacter</taxon>
    </lineage>
</organism>
<reference evidence="2 3" key="1">
    <citation type="submission" date="2024-09" db="EMBL/GenBank/DDBJ databases">
        <authorList>
            <person name="Sun Q."/>
            <person name="Mori K."/>
        </authorList>
    </citation>
    <scope>NUCLEOTIDE SEQUENCE [LARGE SCALE GENOMIC DNA]</scope>
    <source>
        <strain evidence="2 3">CECT 8726</strain>
    </source>
</reference>
<keyword evidence="1" id="KW-0812">Transmembrane</keyword>
<gene>
    <name evidence="2" type="ORF">ACFFUT_16295</name>
</gene>
<name>A0ABV5JIR5_9RHOB</name>
<protein>
    <recommendedName>
        <fullName evidence="4">Gene transfer agent family protein</fullName>
    </recommendedName>
</protein>
<dbReference type="RefSeq" id="WP_213888275.1">
    <property type="nucleotide sequence ID" value="NZ_JAGFNU010000003.1"/>
</dbReference>
<keyword evidence="3" id="KW-1185">Reference proteome</keyword>
<evidence type="ECO:0000313" key="2">
    <source>
        <dbReference type="EMBL" id="MFB9233353.1"/>
    </source>
</evidence>
<dbReference type="Proteomes" id="UP001589683">
    <property type="component" value="Unassembled WGS sequence"/>
</dbReference>